<organism evidence="8 9">
    <name type="scientific">Roseibium aestuarii</name>
    <dbReference type="NCBI Taxonomy" id="2600299"/>
    <lineage>
        <taxon>Bacteria</taxon>
        <taxon>Pseudomonadati</taxon>
        <taxon>Pseudomonadota</taxon>
        <taxon>Alphaproteobacteria</taxon>
        <taxon>Hyphomicrobiales</taxon>
        <taxon>Stappiaceae</taxon>
        <taxon>Roseibium</taxon>
    </lineage>
</organism>
<evidence type="ECO:0000256" key="2">
    <source>
        <dbReference type="ARBA" id="ARBA00022490"/>
    </source>
</evidence>
<evidence type="ECO:0000256" key="5">
    <source>
        <dbReference type="HAMAP-Rule" id="MF_00822"/>
    </source>
</evidence>
<dbReference type="Gene3D" id="3.30.70.790">
    <property type="entry name" value="UreE, C-terminal domain"/>
    <property type="match status" value="1"/>
</dbReference>
<dbReference type="InterPro" id="IPR036118">
    <property type="entry name" value="UreE_N_sf"/>
</dbReference>
<feature type="domain" description="UreE urease accessory N-terminal" evidence="7">
    <location>
        <begin position="3"/>
        <end position="67"/>
    </location>
</feature>
<dbReference type="EMBL" id="JBHUFA010000016">
    <property type="protein sequence ID" value="MFD1697531.1"/>
    <property type="molecule type" value="Genomic_DNA"/>
</dbReference>
<dbReference type="Proteomes" id="UP001597327">
    <property type="component" value="Unassembled WGS sequence"/>
</dbReference>
<gene>
    <name evidence="5" type="primary">ureE</name>
    <name evidence="8" type="ORF">ACFSC7_18590</name>
</gene>
<feature type="region of interest" description="Disordered" evidence="6">
    <location>
        <begin position="134"/>
        <end position="179"/>
    </location>
</feature>
<protein>
    <recommendedName>
        <fullName evidence="5">Urease accessory protein UreE</fullName>
    </recommendedName>
</protein>
<evidence type="ECO:0000313" key="9">
    <source>
        <dbReference type="Proteomes" id="UP001597327"/>
    </source>
</evidence>
<accession>A0ABW4K229</accession>
<keyword evidence="2 5" id="KW-0963">Cytoplasm</keyword>
<evidence type="ECO:0000256" key="6">
    <source>
        <dbReference type="SAM" id="MobiDB-lite"/>
    </source>
</evidence>
<dbReference type="SUPFAM" id="SSF69287">
    <property type="entry name" value="Urease metallochaperone UreE, N-terminal domain"/>
    <property type="match status" value="1"/>
</dbReference>
<evidence type="ECO:0000313" key="8">
    <source>
        <dbReference type="EMBL" id="MFD1697531.1"/>
    </source>
</evidence>
<dbReference type="InterPro" id="IPR007864">
    <property type="entry name" value="UreE_C_dom"/>
</dbReference>
<comment type="caution">
    <text evidence="8">The sequence shown here is derived from an EMBL/GenBank/DDBJ whole genome shotgun (WGS) entry which is preliminary data.</text>
</comment>
<proteinExistence type="inferred from homology"/>
<dbReference type="Pfam" id="PF02814">
    <property type="entry name" value="UreE_N"/>
    <property type="match status" value="1"/>
</dbReference>
<dbReference type="InterPro" id="IPR004029">
    <property type="entry name" value="UreE_N"/>
</dbReference>
<dbReference type="SUPFAM" id="SSF69737">
    <property type="entry name" value="Urease metallochaperone UreE, C-terminal domain"/>
    <property type="match status" value="1"/>
</dbReference>
<keyword evidence="9" id="KW-1185">Reference proteome</keyword>
<keyword evidence="3 5" id="KW-0533">Nickel</keyword>
<comment type="similarity">
    <text evidence="5">Belongs to the UreE family.</text>
</comment>
<evidence type="ECO:0000256" key="1">
    <source>
        <dbReference type="ARBA" id="ARBA00004496"/>
    </source>
</evidence>
<evidence type="ECO:0000256" key="4">
    <source>
        <dbReference type="ARBA" id="ARBA00023186"/>
    </source>
</evidence>
<comment type="subcellular location">
    <subcellularLocation>
        <location evidence="1 5">Cytoplasm</location>
    </subcellularLocation>
</comment>
<dbReference type="HAMAP" id="MF_00822">
    <property type="entry name" value="UreE"/>
    <property type="match status" value="1"/>
</dbReference>
<dbReference type="Pfam" id="PF05194">
    <property type="entry name" value="UreE_C"/>
    <property type="match status" value="1"/>
</dbReference>
<sequence length="179" mass="19836">MIRVSEILPAGSWTAAPADRITLDREDRHRRRAVLTGEAGTAFLLDEPVAVHLRHGDALRLEDGRIVEVCAAPEELVEIAANDHAHLVKIAWHLGNRHLPTQLMGETLRIRRDHVIEDMVKLLGGTMTVLQAPFDPEGGAYGHGQTQGHNHGHGHSHDHGHGHSHEHDHGHHHHDHDHG</sequence>
<dbReference type="Gene3D" id="2.60.260.20">
    <property type="entry name" value="Urease metallochaperone UreE, N-terminal domain"/>
    <property type="match status" value="1"/>
</dbReference>
<evidence type="ECO:0000259" key="7">
    <source>
        <dbReference type="SMART" id="SM00988"/>
    </source>
</evidence>
<dbReference type="CDD" id="cd00571">
    <property type="entry name" value="UreE"/>
    <property type="match status" value="1"/>
</dbReference>
<evidence type="ECO:0000256" key="3">
    <source>
        <dbReference type="ARBA" id="ARBA00022596"/>
    </source>
</evidence>
<keyword evidence="4 5" id="KW-0143">Chaperone</keyword>
<dbReference type="RefSeq" id="WP_149893291.1">
    <property type="nucleotide sequence ID" value="NZ_JBHUFA010000016.1"/>
</dbReference>
<reference evidence="9" key="1">
    <citation type="journal article" date="2019" name="Int. J. Syst. Evol. Microbiol.">
        <title>The Global Catalogue of Microorganisms (GCM) 10K type strain sequencing project: providing services to taxonomists for standard genome sequencing and annotation.</title>
        <authorList>
            <consortium name="The Broad Institute Genomics Platform"/>
            <consortium name="The Broad Institute Genome Sequencing Center for Infectious Disease"/>
            <person name="Wu L."/>
            <person name="Ma J."/>
        </authorList>
    </citation>
    <scope>NUCLEOTIDE SEQUENCE [LARGE SCALE GENOMIC DNA]</scope>
    <source>
        <strain evidence="9">JCM 3369</strain>
    </source>
</reference>
<dbReference type="InterPro" id="IPR012406">
    <property type="entry name" value="UreE"/>
</dbReference>
<comment type="function">
    <text evidence="5">Involved in urease metallocenter assembly. Binds nickel. Probably functions as a nickel donor during metallocenter assembly.</text>
</comment>
<name>A0ABW4K229_9HYPH</name>
<dbReference type="PIRSF" id="PIRSF036402">
    <property type="entry name" value="Ureas_acces_UreE"/>
    <property type="match status" value="1"/>
</dbReference>
<dbReference type="SMART" id="SM00988">
    <property type="entry name" value="UreE_N"/>
    <property type="match status" value="1"/>
</dbReference>
<feature type="compositionally biased region" description="Basic and acidic residues" evidence="6">
    <location>
        <begin position="155"/>
        <end position="169"/>
    </location>
</feature>
<feature type="compositionally biased region" description="Basic residues" evidence="6">
    <location>
        <begin position="170"/>
        <end position="179"/>
    </location>
</feature>